<keyword evidence="4" id="KW-1185">Reference proteome</keyword>
<dbReference type="AlphaFoldDB" id="A0AAI9TBN7"/>
<keyword evidence="1" id="KW-0175">Coiled coil</keyword>
<sequence>MPGMPTASRNPAVPAPTRVRKTRASATRPVRPLPASADNIESNPIPREAQFRQRLTHASRPEDHIECIKWLEAAEQAHQQNTARLNQRGQQLVAEKNRLSAKVGQLTAERHKTAEEGRQLKSEIVALKESLEAATSQDHMPREEYKQALRELQNTASSLTGQITDKMNESDQAYFSTLLPSSDVVQDWQDQDASYLLDPSNMPPQPLPGYSSSNLPTIPQLDSYPHLP</sequence>
<protein>
    <submittedName>
        <fullName evidence="3">Uncharacterized protein</fullName>
    </submittedName>
</protein>
<evidence type="ECO:0000313" key="4">
    <source>
        <dbReference type="Proteomes" id="UP001227192"/>
    </source>
</evidence>
<dbReference type="EMBL" id="LACB01000350">
    <property type="protein sequence ID" value="KAJ9484327.1"/>
    <property type="molecule type" value="Genomic_DNA"/>
</dbReference>
<gene>
    <name evidence="3" type="ORF">VN97_g9052</name>
</gene>
<name>A0AAI9TBN7_PENTH</name>
<evidence type="ECO:0000256" key="1">
    <source>
        <dbReference type="SAM" id="Coils"/>
    </source>
</evidence>
<organism evidence="3 4">
    <name type="scientific">Penicillium thymicola</name>
    <dbReference type="NCBI Taxonomy" id="293382"/>
    <lineage>
        <taxon>Eukaryota</taxon>
        <taxon>Fungi</taxon>
        <taxon>Dikarya</taxon>
        <taxon>Ascomycota</taxon>
        <taxon>Pezizomycotina</taxon>
        <taxon>Eurotiomycetes</taxon>
        <taxon>Eurotiomycetidae</taxon>
        <taxon>Eurotiales</taxon>
        <taxon>Aspergillaceae</taxon>
        <taxon>Penicillium</taxon>
    </lineage>
</organism>
<feature type="coiled-coil region" evidence="1">
    <location>
        <begin position="117"/>
        <end position="169"/>
    </location>
</feature>
<proteinExistence type="predicted"/>
<dbReference type="Proteomes" id="UP001227192">
    <property type="component" value="Unassembled WGS sequence"/>
</dbReference>
<reference evidence="3" key="1">
    <citation type="submission" date="2015-06" db="EMBL/GenBank/DDBJ databases">
        <authorList>
            <person name="Nguyen H."/>
        </authorList>
    </citation>
    <scope>NUCLEOTIDE SEQUENCE</scope>
    <source>
        <strain evidence="3">DAOM 180753</strain>
    </source>
</reference>
<evidence type="ECO:0000313" key="3">
    <source>
        <dbReference type="EMBL" id="KAJ9484327.1"/>
    </source>
</evidence>
<evidence type="ECO:0000256" key="2">
    <source>
        <dbReference type="SAM" id="MobiDB-lite"/>
    </source>
</evidence>
<comment type="caution">
    <text evidence="3">The sequence shown here is derived from an EMBL/GenBank/DDBJ whole genome shotgun (WGS) entry which is preliminary data.</text>
</comment>
<feature type="region of interest" description="Disordered" evidence="2">
    <location>
        <begin position="1"/>
        <end position="43"/>
    </location>
</feature>
<feature type="region of interest" description="Disordered" evidence="2">
    <location>
        <begin position="190"/>
        <end position="228"/>
    </location>
</feature>
<accession>A0AAI9TBN7</accession>
<reference evidence="3" key="2">
    <citation type="journal article" date="2016" name="Fungal Biol.">
        <title>Ochratoxin A production by Penicillium thymicola.</title>
        <authorList>
            <person name="Nguyen H.D.T."/>
            <person name="McMullin D.R."/>
            <person name="Ponomareva E."/>
            <person name="Riley R."/>
            <person name="Pomraning K.R."/>
            <person name="Baker S.E."/>
            <person name="Seifert K.A."/>
        </authorList>
    </citation>
    <scope>NUCLEOTIDE SEQUENCE</scope>
    <source>
        <strain evidence="3">DAOM 180753</strain>
    </source>
</reference>